<dbReference type="Proteomes" id="UP001055156">
    <property type="component" value="Unassembled WGS sequence"/>
</dbReference>
<feature type="domain" description="Inner membrane protein YgaP-like transmembrane" evidence="1">
    <location>
        <begin position="14"/>
        <end position="69"/>
    </location>
</feature>
<accession>A0ABQ4T9N3</accession>
<organism evidence="2 3">
    <name type="scientific">Methylobacterium organophilum</name>
    <dbReference type="NCBI Taxonomy" id="410"/>
    <lineage>
        <taxon>Bacteria</taxon>
        <taxon>Pseudomonadati</taxon>
        <taxon>Pseudomonadota</taxon>
        <taxon>Alphaproteobacteria</taxon>
        <taxon>Hyphomicrobiales</taxon>
        <taxon>Methylobacteriaceae</taxon>
        <taxon>Methylobacterium</taxon>
    </lineage>
</organism>
<evidence type="ECO:0000259" key="1">
    <source>
        <dbReference type="Pfam" id="PF11127"/>
    </source>
</evidence>
<dbReference type="Pfam" id="PF11127">
    <property type="entry name" value="YgaP-like_TM"/>
    <property type="match status" value="1"/>
</dbReference>
<keyword evidence="3" id="KW-1185">Reference proteome</keyword>
<gene>
    <name evidence="2" type="ORF">LKMONMHP_2637</name>
</gene>
<proteinExistence type="predicted"/>
<protein>
    <recommendedName>
        <fullName evidence="1">Inner membrane protein YgaP-like transmembrane domain-containing protein</fullName>
    </recommendedName>
</protein>
<reference evidence="2" key="2">
    <citation type="submission" date="2021-08" db="EMBL/GenBank/DDBJ databases">
        <authorList>
            <person name="Tani A."/>
            <person name="Ola A."/>
            <person name="Ogura Y."/>
            <person name="Katsura K."/>
            <person name="Hayashi T."/>
        </authorList>
    </citation>
    <scope>NUCLEOTIDE SEQUENCE</scope>
    <source>
        <strain evidence="2">NBRC 15689</strain>
    </source>
</reference>
<evidence type="ECO:0000313" key="3">
    <source>
        <dbReference type="Proteomes" id="UP001055156"/>
    </source>
</evidence>
<name>A0ABQ4T9N3_METOR</name>
<evidence type="ECO:0000313" key="2">
    <source>
        <dbReference type="EMBL" id="GJE27776.1"/>
    </source>
</evidence>
<dbReference type="EMBL" id="BPQV01000007">
    <property type="protein sequence ID" value="GJE27776.1"/>
    <property type="molecule type" value="Genomic_DNA"/>
</dbReference>
<sequence length="78" mass="7815">MADDLIPSVFKGEQNLSMTERAVSVALGLGLAAAAAQPRPNKFLSLAALVAGAAIAIRGATGHCPVKALTEGGHDYAA</sequence>
<dbReference type="InterPro" id="IPR021309">
    <property type="entry name" value="YgaP-like_TM"/>
</dbReference>
<reference evidence="2" key="1">
    <citation type="journal article" date="2021" name="Front. Microbiol.">
        <title>Comprehensive Comparative Genomics and Phenotyping of Methylobacterium Species.</title>
        <authorList>
            <person name="Alessa O."/>
            <person name="Ogura Y."/>
            <person name="Fujitani Y."/>
            <person name="Takami H."/>
            <person name="Hayashi T."/>
            <person name="Sahin N."/>
            <person name="Tani A."/>
        </authorList>
    </citation>
    <scope>NUCLEOTIDE SEQUENCE</scope>
    <source>
        <strain evidence="2">NBRC 15689</strain>
    </source>
</reference>
<comment type="caution">
    <text evidence="2">The sequence shown here is derived from an EMBL/GenBank/DDBJ whole genome shotgun (WGS) entry which is preliminary data.</text>
</comment>